<evidence type="ECO:0000313" key="3">
    <source>
        <dbReference type="Proteomes" id="UP001269081"/>
    </source>
</evidence>
<sequence length="266" mass="29686">MFRSFESGKEKTRNPFDKSEFLKDDIWERKDVLGESLKSRKTKDSHNNFFPGGPNRIALEGEVYYSPIDKKIYLGHKNGRWSIVNGLKEVKTSFAGSAFVLNSAFTGVGTALGNIKDSGFDLAEFKNFEATRFHPKGTYEFNKIASGITDGKIYVQGTAESVSALKTIANVAEGLGYIAGFVGIVLSYQEWRNKKISGEILALDIAMTALSFSGPGALIAGVYFILIRSDTKDKYFNHQPENIYESAKVKLDNTRIDRPDFKFKIK</sequence>
<organism evidence="2 3">
    <name type="scientific">Flavobacterium piscis</name>
    <dbReference type="NCBI Taxonomy" id="1114874"/>
    <lineage>
        <taxon>Bacteria</taxon>
        <taxon>Pseudomonadati</taxon>
        <taxon>Bacteroidota</taxon>
        <taxon>Flavobacteriia</taxon>
        <taxon>Flavobacteriales</taxon>
        <taxon>Flavobacteriaceae</taxon>
        <taxon>Flavobacterium</taxon>
    </lineage>
</organism>
<dbReference type="RefSeq" id="WP_310283154.1">
    <property type="nucleotide sequence ID" value="NZ_JAVDWQ010000015.1"/>
</dbReference>
<dbReference type="Proteomes" id="UP001269081">
    <property type="component" value="Unassembled WGS sequence"/>
</dbReference>
<gene>
    <name evidence="2" type="ORF">J2W48_003743</name>
</gene>
<reference evidence="2 3" key="1">
    <citation type="submission" date="2023-07" db="EMBL/GenBank/DDBJ databases">
        <title>Sorghum-associated microbial communities from plants grown in Nebraska, USA.</title>
        <authorList>
            <person name="Schachtman D."/>
        </authorList>
    </citation>
    <scope>NUCLEOTIDE SEQUENCE [LARGE SCALE GENOMIC DNA]</scope>
    <source>
        <strain evidence="2 3">4129</strain>
    </source>
</reference>
<evidence type="ECO:0000256" key="1">
    <source>
        <dbReference type="SAM" id="Phobius"/>
    </source>
</evidence>
<keyword evidence="3" id="KW-1185">Reference proteome</keyword>
<keyword evidence="1" id="KW-0812">Transmembrane</keyword>
<proteinExistence type="predicted"/>
<comment type="caution">
    <text evidence="2">The sequence shown here is derived from an EMBL/GenBank/DDBJ whole genome shotgun (WGS) entry which is preliminary data.</text>
</comment>
<dbReference type="EMBL" id="JAVDWQ010000015">
    <property type="protein sequence ID" value="MDR7211786.1"/>
    <property type="molecule type" value="Genomic_DNA"/>
</dbReference>
<keyword evidence="1" id="KW-0472">Membrane</keyword>
<keyword evidence="1" id="KW-1133">Transmembrane helix</keyword>
<accession>A0ABU1YEE5</accession>
<name>A0ABU1YEE5_9FLAO</name>
<protein>
    <submittedName>
        <fullName evidence="2">Uncharacterized protein</fullName>
    </submittedName>
</protein>
<evidence type="ECO:0000313" key="2">
    <source>
        <dbReference type="EMBL" id="MDR7211786.1"/>
    </source>
</evidence>
<feature type="transmembrane region" description="Helical" evidence="1">
    <location>
        <begin position="200"/>
        <end position="226"/>
    </location>
</feature>